<proteinExistence type="predicted"/>
<accession>A0A8J5F0P2</accession>
<dbReference type="Proteomes" id="UP000734854">
    <property type="component" value="Unassembled WGS sequence"/>
</dbReference>
<dbReference type="PANTHER" id="PTHR35687">
    <property type="entry name" value="OS07G0516700 PROTEIN"/>
    <property type="match status" value="1"/>
</dbReference>
<dbReference type="PANTHER" id="PTHR35687:SF1">
    <property type="entry name" value="OS07G0516700 PROTEIN"/>
    <property type="match status" value="1"/>
</dbReference>
<evidence type="ECO:0000313" key="2">
    <source>
        <dbReference type="Proteomes" id="UP000734854"/>
    </source>
</evidence>
<reference evidence="1 2" key="1">
    <citation type="submission" date="2020-08" db="EMBL/GenBank/DDBJ databases">
        <title>Plant Genome Project.</title>
        <authorList>
            <person name="Zhang R.-G."/>
        </authorList>
    </citation>
    <scope>NUCLEOTIDE SEQUENCE [LARGE SCALE GENOMIC DNA]</scope>
    <source>
        <tissue evidence="1">Rhizome</tissue>
    </source>
</reference>
<keyword evidence="2" id="KW-1185">Reference proteome</keyword>
<comment type="caution">
    <text evidence="1">The sequence shown here is derived from an EMBL/GenBank/DDBJ whole genome shotgun (WGS) entry which is preliminary data.</text>
</comment>
<dbReference type="AlphaFoldDB" id="A0A8J5F0P2"/>
<gene>
    <name evidence="1" type="ORF">ZIOFF_061807</name>
</gene>
<dbReference type="EMBL" id="JACMSC010000017">
    <property type="protein sequence ID" value="KAG6478365.1"/>
    <property type="molecule type" value="Genomic_DNA"/>
</dbReference>
<protein>
    <submittedName>
        <fullName evidence="1">Uncharacterized protein</fullName>
    </submittedName>
</protein>
<organism evidence="1 2">
    <name type="scientific">Zingiber officinale</name>
    <name type="common">Ginger</name>
    <name type="synonym">Amomum zingiber</name>
    <dbReference type="NCBI Taxonomy" id="94328"/>
    <lineage>
        <taxon>Eukaryota</taxon>
        <taxon>Viridiplantae</taxon>
        <taxon>Streptophyta</taxon>
        <taxon>Embryophyta</taxon>
        <taxon>Tracheophyta</taxon>
        <taxon>Spermatophyta</taxon>
        <taxon>Magnoliopsida</taxon>
        <taxon>Liliopsida</taxon>
        <taxon>Zingiberales</taxon>
        <taxon>Zingiberaceae</taxon>
        <taxon>Zingiber</taxon>
    </lineage>
</organism>
<sequence>MVTIKIKTSKKKLEKLLRQVDGDLEGLRQLLTLQIARMMCSWWTIPVRIDLVVNNKLRAAMCISLYEPLLLLMQLLSLTEMHLFENPHSYSRIEKEDPEDVRHLKARFLIYKILKEADERSRRRPPCASKLRACRLRRSKIGIKLKRLRVAVSRQVMEQIRHLKLLLVTKC</sequence>
<evidence type="ECO:0000313" key="1">
    <source>
        <dbReference type="EMBL" id="KAG6478365.1"/>
    </source>
</evidence>
<name>A0A8J5F0P2_ZINOF</name>